<accession>A0A0J7KQ07</accession>
<name>A0A0J7KQ07_LASNI</name>
<dbReference type="PaxDb" id="67767-A0A0J7KQ07"/>
<dbReference type="AlphaFoldDB" id="A0A0J7KQ07"/>
<proteinExistence type="predicted"/>
<dbReference type="PANTHER" id="PTHR46114">
    <property type="entry name" value="APPLE DOMAIN-CONTAINING PROTEIN"/>
    <property type="match status" value="1"/>
</dbReference>
<dbReference type="PANTHER" id="PTHR46114:SF1">
    <property type="entry name" value="ZAD DOMAIN-CONTAINING PROTEIN"/>
    <property type="match status" value="1"/>
</dbReference>
<sequence length="90" mass="10745">MLRDEIFVTKMNDKERAAWLSFQNVVENILGNHKSRNYKEIVSKVVENFRKLGCLMNLKLHFLDSHIDYFPENLGDYSEKQGERFHQDIL</sequence>
<protein>
    <submittedName>
        <fullName evidence="1">Ubiquitin-protein ligase e3b-like protein</fullName>
    </submittedName>
</protein>
<keyword evidence="1" id="KW-0436">Ligase</keyword>
<organism evidence="1 2">
    <name type="scientific">Lasius niger</name>
    <name type="common">Black garden ant</name>
    <dbReference type="NCBI Taxonomy" id="67767"/>
    <lineage>
        <taxon>Eukaryota</taxon>
        <taxon>Metazoa</taxon>
        <taxon>Ecdysozoa</taxon>
        <taxon>Arthropoda</taxon>
        <taxon>Hexapoda</taxon>
        <taxon>Insecta</taxon>
        <taxon>Pterygota</taxon>
        <taxon>Neoptera</taxon>
        <taxon>Endopterygota</taxon>
        <taxon>Hymenoptera</taxon>
        <taxon>Apocrita</taxon>
        <taxon>Aculeata</taxon>
        <taxon>Formicoidea</taxon>
        <taxon>Formicidae</taxon>
        <taxon>Formicinae</taxon>
        <taxon>Lasius</taxon>
        <taxon>Lasius</taxon>
    </lineage>
</organism>
<dbReference type="OrthoDB" id="7549774at2759"/>
<dbReference type="GO" id="GO:0016874">
    <property type="term" value="F:ligase activity"/>
    <property type="evidence" value="ECO:0007669"/>
    <property type="project" value="UniProtKB-KW"/>
</dbReference>
<gene>
    <name evidence="1" type="ORF">RF55_7566</name>
</gene>
<keyword evidence="2" id="KW-1185">Reference proteome</keyword>
<dbReference type="Proteomes" id="UP000036403">
    <property type="component" value="Unassembled WGS sequence"/>
</dbReference>
<comment type="caution">
    <text evidence="1">The sequence shown here is derived from an EMBL/GenBank/DDBJ whole genome shotgun (WGS) entry which is preliminary data.</text>
</comment>
<dbReference type="EMBL" id="LBMM01004413">
    <property type="protein sequence ID" value="KMQ92437.1"/>
    <property type="molecule type" value="Genomic_DNA"/>
</dbReference>
<reference evidence="1 2" key="1">
    <citation type="submission" date="2015-04" db="EMBL/GenBank/DDBJ databases">
        <title>Lasius niger genome sequencing.</title>
        <authorList>
            <person name="Konorov E.A."/>
            <person name="Nikitin M.A."/>
            <person name="Kirill M.V."/>
            <person name="Chang P."/>
        </authorList>
    </citation>
    <scope>NUCLEOTIDE SEQUENCE [LARGE SCALE GENOMIC DNA]</scope>
    <source>
        <tissue evidence="1">Whole</tissue>
    </source>
</reference>
<evidence type="ECO:0000313" key="1">
    <source>
        <dbReference type="EMBL" id="KMQ92437.1"/>
    </source>
</evidence>
<evidence type="ECO:0000313" key="2">
    <source>
        <dbReference type="Proteomes" id="UP000036403"/>
    </source>
</evidence>